<keyword evidence="2 5" id="KW-0378">Hydrolase</keyword>
<evidence type="ECO:0000259" key="4">
    <source>
        <dbReference type="Pfam" id="PF06441"/>
    </source>
</evidence>
<keyword evidence="6" id="KW-1185">Reference proteome</keyword>
<evidence type="ECO:0000256" key="3">
    <source>
        <dbReference type="SAM" id="MobiDB-lite"/>
    </source>
</evidence>
<protein>
    <submittedName>
        <fullName evidence="5">Alpha/beta-hydrolase</fullName>
    </submittedName>
</protein>
<evidence type="ECO:0000313" key="6">
    <source>
        <dbReference type="Proteomes" id="UP000244855"/>
    </source>
</evidence>
<organism evidence="5 6">
    <name type="scientific">Periconia macrospinosa</name>
    <dbReference type="NCBI Taxonomy" id="97972"/>
    <lineage>
        <taxon>Eukaryota</taxon>
        <taxon>Fungi</taxon>
        <taxon>Dikarya</taxon>
        <taxon>Ascomycota</taxon>
        <taxon>Pezizomycotina</taxon>
        <taxon>Dothideomycetes</taxon>
        <taxon>Pleosporomycetidae</taxon>
        <taxon>Pleosporales</taxon>
        <taxon>Massarineae</taxon>
        <taxon>Periconiaceae</taxon>
        <taxon>Periconia</taxon>
    </lineage>
</organism>
<comment type="similarity">
    <text evidence="1">Belongs to the peptidase S33 family.</text>
</comment>
<reference evidence="5 6" key="1">
    <citation type="journal article" date="2018" name="Sci. Rep.">
        <title>Comparative genomics provides insights into the lifestyle and reveals functional heterogeneity of dark septate endophytic fungi.</title>
        <authorList>
            <person name="Knapp D.G."/>
            <person name="Nemeth J.B."/>
            <person name="Barry K."/>
            <person name="Hainaut M."/>
            <person name="Henrissat B."/>
            <person name="Johnson J."/>
            <person name="Kuo A."/>
            <person name="Lim J.H.P."/>
            <person name="Lipzen A."/>
            <person name="Nolan M."/>
            <person name="Ohm R.A."/>
            <person name="Tamas L."/>
            <person name="Grigoriev I.V."/>
            <person name="Spatafora J.W."/>
            <person name="Nagy L.G."/>
            <person name="Kovacs G.M."/>
        </authorList>
    </citation>
    <scope>NUCLEOTIDE SEQUENCE [LARGE SCALE GENOMIC DNA]</scope>
    <source>
        <strain evidence="5 6">DSE2036</strain>
    </source>
</reference>
<evidence type="ECO:0000256" key="1">
    <source>
        <dbReference type="ARBA" id="ARBA00010088"/>
    </source>
</evidence>
<proteinExistence type="inferred from homology"/>
<feature type="domain" description="Epoxide hydrolase N-terminal" evidence="4">
    <location>
        <begin position="96"/>
        <end position="131"/>
    </location>
</feature>
<dbReference type="GO" id="GO:0097176">
    <property type="term" value="P:epoxide metabolic process"/>
    <property type="evidence" value="ECO:0007669"/>
    <property type="project" value="TreeGrafter"/>
</dbReference>
<dbReference type="GO" id="GO:0004301">
    <property type="term" value="F:epoxide hydrolase activity"/>
    <property type="evidence" value="ECO:0007669"/>
    <property type="project" value="TreeGrafter"/>
</dbReference>
<sequence>MSQFSCVPPSALSKPKPFQVSIPSQKLQESIDVSASLTNGLATPSRNGREIRLELVQRKTQRLGFVLRKQHIGNKPKPESTTCPTSPSPYTHHPNTTSEPLSIHFVALFSQNPRAVPLLLLHGWPGNFMEFLPILEILKERYTPETLPYHVVVPSLPGYAFSSGPHVETNFKLSDIAAVLHAFMGELGFGGGFVVQGGIIGNKVARVMGATYETVKAVHVNFCIMPRPAGFVDDGDLNDWEKQGPERADEFKKLGSAYALLHATKTSTIGLVLAANPLSLLAWHEQGSARSFWHGQIKTLPLMRFSRTSLYIGSPRHFRDPSTLTDSSSLPVALARTKTQPGTCESRWGSRGSLRSWRRFRARWAATTGDLVWYREHHAGGHFAAVERPEVLLVDIEDFIKQVWKM</sequence>
<evidence type="ECO:0000256" key="2">
    <source>
        <dbReference type="ARBA" id="ARBA00022801"/>
    </source>
</evidence>
<accession>A0A2V1EB32</accession>
<dbReference type="InterPro" id="IPR029058">
    <property type="entry name" value="AB_hydrolase_fold"/>
</dbReference>
<dbReference type="PRINTS" id="PR00412">
    <property type="entry name" value="EPOXHYDRLASE"/>
</dbReference>
<gene>
    <name evidence="5" type="ORF">DM02DRAFT_696464</name>
</gene>
<evidence type="ECO:0000313" key="5">
    <source>
        <dbReference type="EMBL" id="PVI07808.1"/>
    </source>
</evidence>
<dbReference type="EMBL" id="KZ805302">
    <property type="protein sequence ID" value="PVI07808.1"/>
    <property type="molecule type" value="Genomic_DNA"/>
</dbReference>
<feature type="region of interest" description="Disordered" evidence="3">
    <location>
        <begin position="71"/>
        <end position="94"/>
    </location>
</feature>
<name>A0A2V1EB32_9PLEO</name>
<dbReference type="Pfam" id="PF06441">
    <property type="entry name" value="EHN"/>
    <property type="match status" value="1"/>
</dbReference>
<dbReference type="PANTHER" id="PTHR21661:SF39">
    <property type="entry name" value="HYDROLASE, PUTATIVE (AFU_ORTHOLOGUE AFUA_3G08960)-RELATED"/>
    <property type="match status" value="1"/>
</dbReference>
<dbReference type="InterPro" id="IPR000639">
    <property type="entry name" value="Epox_hydrolase-like"/>
</dbReference>
<dbReference type="InterPro" id="IPR010497">
    <property type="entry name" value="Epoxide_hydro_N"/>
</dbReference>
<dbReference type="Proteomes" id="UP000244855">
    <property type="component" value="Unassembled WGS sequence"/>
</dbReference>
<feature type="compositionally biased region" description="Low complexity" evidence="3">
    <location>
        <begin position="79"/>
        <end position="94"/>
    </location>
</feature>
<dbReference type="PANTHER" id="PTHR21661">
    <property type="entry name" value="EPOXIDE HYDROLASE 1-RELATED"/>
    <property type="match status" value="1"/>
</dbReference>
<dbReference type="Gene3D" id="3.40.50.1820">
    <property type="entry name" value="alpha/beta hydrolase"/>
    <property type="match status" value="1"/>
</dbReference>
<dbReference type="AlphaFoldDB" id="A0A2V1EB32"/>
<dbReference type="OrthoDB" id="7130006at2759"/>
<dbReference type="STRING" id="97972.A0A2V1EB32"/>
<dbReference type="SUPFAM" id="SSF53474">
    <property type="entry name" value="alpha/beta-Hydrolases"/>
    <property type="match status" value="1"/>
</dbReference>